<evidence type="ECO:0000313" key="23">
    <source>
        <dbReference type="EMBL" id="WXA98387.1"/>
    </source>
</evidence>
<evidence type="ECO:0000256" key="5">
    <source>
        <dbReference type="ARBA" id="ARBA00014116"/>
    </source>
</evidence>
<evidence type="ECO:0000256" key="2">
    <source>
        <dbReference type="ARBA" id="ARBA00004371"/>
    </source>
</evidence>
<evidence type="ECO:0000256" key="14">
    <source>
        <dbReference type="ARBA" id="ARBA00023034"/>
    </source>
</evidence>
<proteinExistence type="predicted"/>
<dbReference type="PANTHER" id="PTHR12053:SF3">
    <property type="entry name" value="CARBOXYPEPTIDASE Q"/>
    <property type="match status" value="1"/>
</dbReference>
<keyword evidence="11" id="KW-0378">Hydrolase</keyword>
<dbReference type="InterPro" id="IPR007484">
    <property type="entry name" value="Peptidase_M28"/>
</dbReference>
<sequence>MRHHSILPILAFAATACGSPSAPPATQPAAHAASTFSAPAPAKPAKRPLEERITELQKEALASHAAVDFVRAITREVGARQAGSTNDAKAVAWAEQRLTAEGFTNVHRERVMVSHWERGPASGAVVSKGKRTPLELLALGRSGSTPQGGLDAQVVRVESLEAAKALGRKDLAGKVLFFDVPTARARDGSGYGHSAGARYAGSQVAAERGAVAMVIRSISPDPAVPHTGTTGQAEFPSVALSGTSADALRDALAKDPKAKVHLDVTARMLPDVESANVVGEIRGSERPDEVVLLGAHLDSWDVGEGASDDGAGCAIVAEAARLTAKYAPRRTVRVVFFASEETGGIPGATAYPLAHQAELEKIVVAMEADAGEGRAYAFRAEVRPEHVPAVAHIGSFLAPLGTEYDSHAAGAGTDVAPLRDKGVPVFQLRQDMTKYFDIHHTRNDVFEHIDQEALTQATAAYAVTAYATAELDETLGRAPEGPKAHW</sequence>
<protein>
    <recommendedName>
        <fullName evidence="5">Carboxypeptidase Q</fullName>
    </recommendedName>
    <alternativeName>
        <fullName evidence="20">Plasma glutamate carboxypeptidase</fullName>
    </alternativeName>
</protein>
<evidence type="ECO:0000256" key="11">
    <source>
        <dbReference type="ARBA" id="ARBA00022801"/>
    </source>
</evidence>
<evidence type="ECO:0000256" key="18">
    <source>
        <dbReference type="ARBA" id="ARBA00023228"/>
    </source>
</evidence>
<keyword evidence="13" id="KW-0862">Zinc</keyword>
<evidence type="ECO:0000256" key="12">
    <source>
        <dbReference type="ARBA" id="ARBA00022824"/>
    </source>
</evidence>
<keyword evidence="8" id="KW-0645">Protease</keyword>
<dbReference type="InterPro" id="IPR039866">
    <property type="entry name" value="CPQ"/>
</dbReference>
<dbReference type="EMBL" id="CP089982">
    <property type="protein sequence ID" value="WXA98387.1"/>
    <property type="molecule type" value="Genomic_DNA"/>
</dbReference>
<keyword evidence="18" id="KW-0458">Lysosome</keyword>
<evidence type="ECO:0000256" key="13">
    <source>
        <dbReference type="ARBA" id="ARBA00022833"/>
    </source>
</evidence>
<reference evidence="23 24" key="1">
    <citation type="submission" date="2021-12" db="EMBL/GenBank/DDBJ databases">
        <title>Discovery of the Pendulisporaceae a myxobacterial family with distinct sporulation behavior and unique specialized metabolism.</title>
        <authorList>
            <person name="Garcia R."/>
            <person name="Popoff A."/>
            <person name="Bader C.D."/>
            <person name="Loehr J."/>
            <person name="Walesch S."/>
            <person name="Walt C."/>
            <person name="Boldt J."/>
            <person name="Bunk B."/>
            <person name="Haeckl F.J.F.P.J."/>
            <person name="Gunesch A.P."/>
            <person name="Birkelbach J."/>
            <person name="Nuebel U."/>
            <person name="Pietschmann T."/>
            <person name="Bach T."/>
            <person name="Mueller R."/>
        </authorList>
    </citation>
    <scope>NUCLEOTIDE SEQUENCE [LARGE SCALE GENOMIC DNA]</scope>
    <source>
        <strain evidence="23 24">MSr12523</strain>
    </source>
</reference>
<dbReference type="Pfam" id="PF04389">
    <property type="entry name" value="Peptidase_M28"/>
    <property type="match status" value="1"/>
</dbReference>
<keyword evidence="14" id="KW-0333">Golgi apparatus</keyword>
<keyword evidence="9" id="KW-0479">Metal-binding</keyword>
<evidence type="ECO:0000256" key="15">
    <source>
        <dbReference type="ARBA" id="ARBA00023049"/>
    </source>
</evidence>
<accession>A0ABZ2KI67</accession>
<keyword evidence="16" id="KW-0865">Zymogen</keyword>
<evidence type="ECO:0000313" key="24">
    <source>
        <dbReference type="Proteomes" id="UP001379533"/>
    </source>
</evidence>
<gene>
    <name evidence="23" type="ORF">LZC95_16305</name>
</gene>
<keyword evidence="15" id="KW-0482">Metalloprotease</keyword>
<evidence type="ECO:0000256" key="17">
    <source>
        <dbReference type="ARBA" id="ARBA00023180"/>
    </source>
</evidence>
<evidence type="ECO:0000256" key="21">
    <source>
        <dbReference type="SAM" id="MobiDB-lite"/>
    </source>
</evidence>
<comment type="subcellular location">
    <subcellularLocation>
        <location evidence="1">Endoplasmic reticulum</location>
    </subcellularLocation>
    <subcellularLocation>
        <location evidence="3">Golgi apparatus</location>
    </subcellularLocation>
    <subcellularLocation>
        <location evidence="2">Lysosome</location>
    </subcellularLocation>
    <subcellularLocation>
        <location evidence="4">Secreted</location>
    </subcellularLocation>
</comment>
<evidence type="ECO:0000256" key="9">
    <source>
        <dbReference type="ARBA" id="ARBA00022723"/>
    </source>
</evidence>
<dbReference type="Proteomes" id="UP001379533">
    <property type="component" value="Chromosome"/>
</dbReference>
<dbReference type="RefSeq" id="WP_394849000.1">
    <property type="nucleotide sequence ID" value="NZ_CP089982.1"/>
</dbReference>
<keyword evidence="10" id="KW-0732">Signal</keyword>
<evidence type="ECO:0000256" key="8">
    <source>
        <dbReference type="ARBA" id="ARBA00022670"/>
    </source>
</evidence>
<evidence type="ECO:0000256" key="7">
    <source>
        <dbReference type="ARBA" id="ARBA00022645"/>
    </source>
</evidence>
<evidence type="ECO:0000256" key="20">
    <source>
        <dbReference type="ARBA" id="ARBA00033328"/>
    </source>
</evidence>
<keyword evidence="7" id="KW-0121">Carboxypeptidase</keyword>
<dbReference type="PANTHER" id="PTHR12053">
    <property type="entry name" value="PROTEASE FAMILY M28 PLASMA GLUTAMATE CARBOXYPEPTIDASE-RELATED"/>
    <property type="match status" value="1"/>
</dbReference>
<name>A0ABZ2KI67_9BACT</name>
<evidence type="ECO:0000259" key="22">
    <source>
        <dbReference type="Pfam" id="PF04389"/>
    </source>
</evidence>
<evidence type="ECO:0000256" key="19">
    <source>
        <dbReference type="ARBA" id="ARBA00025833"/>
    </source>
</evidence>
<keyword evidence="24" id="KW-1185">Reference proteome</keyword>
<keyword evidence="17" id="KW-0325">Glycoprotein</keyword>
<evidence type="ECO:0000256" key="1">
    <source>
        <dbReference type="ARBA" id="ARBA00004240"/>
    </source>
</evidence>
<dbReference type="Gene3D" id="3.50.30.30">
    <property type="match status" value="1"/>
</dbReference>
<dbReference type="Gene3D" id="3.40.630.10">
    <property type="entry name" value="Zn peptidases"/>
    <property type="match status" value="1"/>
</dbReference>
<evidence type="ECO:0000256" key="6">
    <source>
        <dbReference type="ARBA" id="ARBA00022525"/>
    </source>
</evidence>
<keyword evidence="12" id="KW-0256">Endoplasmic reticulum</keyword>
<dbReference type="PROSITE" id="PS51257">
    <property type="entry name" value="PROKAR_LIPOPROTEIN"/>
    <property type="match status" value="1"/>
</dbReference>
<feature type="compositionally biased region" description="Low complexity" evidence="21">
    <location>
        <begin position="27"/>
        <end position="40"/>
    </location>
</feature>
<organism evidence="23 24">
    <name type="scientific">Pendulispora brunnea</name>
    <dbReference type="NCBI Taxonomy" id="2905690"/>
    <lineage>
        <taxon>Bacteria</taxon>
        <taxon>Pseudomonadati</taxon>
        <taxon>Myxococcota</taxon>
        <taxon>Myxococcia</taxon>
        <taxon>Myxococcales</taxon>
        <taxon>Sorangiineae</taxon>
        <taxon>Pendulisporaceae</taxon>
        <taxon>Pendulispora</taxon>
    </lineage>
</organism>
<feature type="domain" description="Peptidase M28" evidence="22">
    <location>
        <begin position="276"/>
        <end position="461"/>
    </location>
</feature>
<evidence type="ECO:0000256" key="16">
    <source>
        <dbReference type="ARBA" id="ARBA00023145"/>
    </source>
</evidence>
<keyword evidence="6" id="KW-0964">Secreted</keyword>
<evidence type="ECO:0000256" key="3">
    <source>
        <dbReference type="ARBA" id="ARBA00004555"/>
    </source>
</evidence>
<comment type="subunit">
    <text evidence="19">Homodimer. The monomeric form is inactive while the homodimer is active.</text>
</comment>
<evidence type="ECO:0000256" key="10">
    <source>
        <dbReference type="ARBA" id="ARBA00022729"/>
    </source>
</evidence>
<dbReference type="SUPFAM" id="SSF53187">
    <property type="entry name" value="Zn-dependent exopeptidases"/>
    <property type="match status" value="1"/>
</dbReference>
<evidence type="ECO:0000256" key="4">
    <source>
        <dbReference type="ARBA" id="ARBA00004613"/>
    </source>
</evidence>
<feature type="region of interest" description="Disordered" evidence="21">
    <location>
        <begin position="20"/>
        <end position="48"/>
    </location>
</feature>